<organism evidence="1 2">
    <name type="scientific">Mogibacterium pumilum</name>
    <dbReference type="NCBI Taxonomy" id="86332"/>
    <lineage>
        <taxon>Bacteria</taxon>
        <taxon>Bacillati</taxon>
        <taxon>Bacillota</taxon>
        <taxon>Clostridia</taxon>
        <taxon>Peptostreptococcales</taxon>
        <taxon>Anaerovoracaceae</taxon>
        <taxon>Mogibacterium</taxon>
    </lineage>
</organism>
<dbReference type="SUPFAM" id="SSF48695">
    <property type="entry name" value="Multiheme cytochromes"/>
    <property type="match status" value="1"/>
</dbReference>
<evidence type="ECO:0000313" key="1">
    <source>
        <dbReference type="EMBL" id="ASS37677.1"/>
    </source>
</evidence>
<dbReference type="Proteomes" id="UP000214689">
    <property type="component" value="Chromosome"/>
</dbReference>
<protein>
    <submittedName>
        <fullName evidence="1">Oxidoreductase</fullName>
    </submittedName>
</protein>
<dbReference type="RefSeq" id="WP_094233905.1">
    <property type="nucleotide sequence ID" value="NZ_CP016199.1"/>
</dbReference>
<dbReference type="EMBL" id="CP016199">
    <property type="protein sequence ID" value="ASS37677.1"/>
    <property type="molecule type" value="Genomic_DNA"/>
</dbReference>
<dbReference type="InterPro" id="IPR010181">
    <property type="entry name" value="CGCAxxGCC_motif"/>
</dbReference>
<evidence type="ECO:0000313" key="2">
    <source>
        <dbReference type="Proteomes" id="UP000214689"/>
    </source>
</evidence>
<sequence>MKVNAKSIDLAKVQADAEESYRKGFFCCEAVMDVIMDNFELDVPHEIIKMASGMAIGVGKSGCICGALNGGVLAISMLFGRDEQRGPKDPEVVKCMSMTNELHDWFKDNNTKKAACCRVLTREFDMSQGGHKSQCIYYTGMCAAKAAEIIARELGIETTGEITVLSHDDYLKTRTTPLEA</sequence>
<proteinExistence type="predicted"/>
<dbReference type="Pfam" id="PF09719">
    <property type="entry name" value="C_GCAxxG_C_C"/>
    <property type="match status" value="1"/>
</dbReference>
<dbReference type="InterPro" id="IPR036280">
    <property type="entry name" value="Multihaem_cyt_sf"/>
</dbReference>
<dbReference type="OrthoDB" id="190287at2"/>
<dbReference type="AlphaFoldDB" id="A0A223ARV1"/>
<accession>A0A223ARV1</accession>
<gene>
    <name evidence="1" type="ORF">AXF17_03895</name>
</gene>
<dbReference type="NCBIfam" id="TIGR01909">
    <property type="entry name" value="C_GCAxxG_C_C"/>
    <property type="match status" value="1"/>
</dbReference>
<name>A0A223ARV1_9FIRM</name>
<reference evidence="2" key="1">
    <citation type="submission" date="2016-05" db="EMBL/GenBank/DDBJ databases">
        <authorList>
            <person name="Holder M.E."/>
            <person name="Ajami N.J."/>
            <person name="Petrosino J.F."/>
        </authorList>
    </citation>
    <scope>NUCLEOTIDE SEQUENCE [LARGE SCALE GENOMIC DNA]</scope>
    <source>
        <strain evidence="2">ATCC 700696</strain>
    </source>
</reference>
<keyword evidence="2" id="KW-1185">Reference proteome</keyword>